<dbReference type="GO" id="GO:0016837">
    <property type="term" value="F:carbon-oxygen lyase activity, acting on polysaccharides"/>
    <property type="evidence" value="ECO:0007669"/>
    <property type="project" value="UniProtKB-ARBA"/>
</dbReference>
<dbReference type="InterPro" id="IPR038970">
    <property type="entry name" value="Lyase_8"/>
</dbReference>
<dbReference type="SUPFAM" id="SSF49863">
    <property type="entry name" value="Hyaluronate lyase-like, C-terminal domain"/>
    <property type="match status" value="1"/>
</dbReference>
<comment type="similarity">
    <text evidence="1">Belongs to the polysaccharide lyase 8 family.</text>
</comment>
<dbReference type="InterPro" id="IPR014718">
    <property type="entry name" value="GH-type_carb-bd"/>
</dbReference>
<evidence type="ECO:0000259" key="6">
    <source>
        <dbReference type="Pfam" id="PF08124"/>
    </source>
</evidence>
<dbReference type="Gene3D" id="2.60.220.10">
    <property type="entry name" value="Polysaccharide lyase family 8-like, C-terminal"/>
    <property type="match status" value="1"/>
</dbReference>
<evidence type="ECO:0000313" key="8">
    <source>
        <dbReference type="Proteomes" id="UP000012065"/>
    </source>
</evidence>
<comment type="caution">
    <text evidence="7">The sequence shown here is derived from an EMBL/GenBank/DDBJ whole genome shotgun (WGS) entry which is preliminary data.</text>
</comment>
<evidence type="ECO:0000259" key="4">
    <source>
        <dbReference type="Pfam" id="PF02278"/>
    </source>
</evidence>
<protein>
    <recommendedName>
        <fullName evidence="9">Polysaccharide lyase family 8 protein</fullName>
    </recommendedName>
</protein>
<dbReference type="EMBL" id="CAOJ01014726">
    <property type="protein sequence ID" value="CCO35524.1"/>
    <property type="molecule type" value="Genomic_DNA"/>
</dbReference>
<dbReference type="InterPro" id="IPR011071">
    <property type="entry name" value="Lyase_8-like_C"/>
</dbReference>
<evidence type="ECO:0000256" key="1">
    <source>
        <dbReference type="ARBA" id="ARBA00006699"/>
    </source>
</evidence>
<dbReference type="InterPro" id="IPR003159">
    <property type="entry name" value="Lyase_8_central_dom"/>
</dbReference>
<dbReference type="InterPro" id="IPR011013">
    <property type="entry name" value="Gal_mutarotase_sf_dom"/>
</dbReference>
<keyword evidence="3" id="KW-0456">Lyase</keyword>
<dbReference type="HOGENOM" id="CLU_004172_3_0_1"/>
<feature type="domain" description="Polysaccharide lyase family 8 C-terminal" evidence="5">
    <location>
        <begin position="642"/>
        <end position="707"/>
    </location>
</feature>
<dbReference type="AlphaFoldDB" id="M5C856"/>
<dbReference type="Gene3D" id="1.50.10.100">
    <property type="entry name" value="Chondroitin AC/alginate lyase"/>
    <property type="match status" value="1"/>
</dbReference>
<feature type="domain" description="Polysaccharide lyase 8 N-terminal alpha-helical" evidence="6">
    <location>
        <begin position="136"/>
        <end position="286"/>
    </location>
</feature>
<dbReference type="Gene3D" id="2.70.98.10">
    <property type="match status" value="1"/>
</dbReference>
<evidence type="ECO:0000256" key="2">
    <source>
        <dbReference type="ARBA" id="ARBA00022729"/>
    </source>
</evidence>
<gene>
    <name evidence="7" type="ORF">BN14_09642</name>
</gene>
<dbReference type="InterPro" id="IPR008929">
    <property type="entry name" value="Chondroitin_lyas"/>
</dbReference>
<evidence type="ECO:0000256" key="3">
    <source>
        <dbReference type="ARBA" id="ARBA00023239"/>
    </source>
</evidence>
<dbReference type="PANTHER" id="PTHR38481:SF1">
    <property type="entry name" value="HYALURONATE LYASE"/>
    <property type="match status" value="1"/>
</dbReference>
<dbReference type="GO" id="GO:0005576">
    <property type="term" value="C:extracellular region"/>
    <property type="evidence" value="ECO:0007669"/>
    <property type="project" value="InterPro"/>
</dbReference>
<evidence type="ECO:0008006" key="9">
    <source>
        <dbReference type="Google" id="ProtNLM"/>
    </source>
</evidence>
<reference evidence="7 8" key="1">
    <citation type="journal article" date="2013" name="J. Biotechnol.">
        <title>Establishment and interpretation of the genome sequence of the phytopathogenic fungus Rhizoctonia solani AG1-IB isolate 7/3/14.</title>
        <authorList>
            <person name="Wibberg D.W."/>
            <person name="Jelonek L.J."/>
            <person name="Rupp O.R."/>
            <person name="Hennig M.H."/>
            <person name="Eikmeyer F.E."/>
            <person name="Goesmann A.G."/>
            <person name="Hartmann A.H."/>
            <person name="Borriss R.B."/>
            <person name="Grosch R.G."/>
            <person name="Puehler A.P."/>
            <person name="Schlueter A.S."/>
        </authorList>
    </citation>
    <scope>NUCLEOTIDE SEQUENCE [LARGE SCALE GENOMIC DNA]</scope>
    <source>
        <strain evidence="8">AG1-IB / isolate 7/3/14</strain>
    </source>
</reference>
<dbReference type="InterPro" id="IPR012970">
    <property type="entry name" value="Lyase_8_alpha_N"/>
</dbReference>
<dbReference type="GO" id="GO:0005975">
    <property type="term" value="P:carbohydrate metabolic process"/>
    <property type="evidence" value="ECO:0007669"/>
    <property type="project" value="InterPro"/>
</dbReference>
<dbReference type="GO" id="GO:0030246">
    <property type="term" value="F:carbohydrate binding"/>
    <property type="evidence" value="ECO:0007669"/>
    <property type="project" value="InterPro"/>
</dbReference>
<dbReference type="Pfam" id="PF08124">
    <property type="entry name" value="Lyase_8_N"/>
    <property type="match status" value="1"/>
</dbReference>
<keyword evidence="2" id="KW-0732">Signal</keyword>
<accession>M5C856</accession>
<evidence type="ECO:0000313" key="7">
    <source>
        <dbReference type="EMBL" id="CCO35524.1"/>
    </source>
</evidence>
<dbReference type="SUPFAM" id="SSF48230">
    <property type="entry name" value="Chondroitin AC/alginate lyase"/>
    <property type="match status" value="1"/>
</dbReference>
<feature type="domain" description="Polysaccharide lyase family 8 central" evidence="4">
    <location>
        <begin position="379"/>
        <end position="624"/>
    </location>
</feature>
<evidence type="ECO:0000259" key="5">
    <source>
        <dbReference type="Pfam" id="PF02884"/>
    </source>
</evidence>
<sequence>MAGDVQDDIQTLYEQKAASIIPWSGATTEGVKSYISTLKEDGTWAEVDYTTGCDARRANWPAGVGHWNRVLAMAAAYRGAPGAEGYAKDPELRGAISRAMEYWFANDFSTIGNGACMDGGGLVNDTCPCGTPGLWNTNWYSNVILVPRTAGSACLLLRDELTPTELGNCTHITARAYTVFYRDPQPPYSVGANTMEISSIGITAGLLENNRTGNTTRLFDAFERIHNGLVIENEDRVDGVKPDGSFHQHIGIIYNGNYGAVYASNVRAIELQARNTVFQANQTGRDVLGLLTEGTQWMIFSDPVAGKHYWDYVRPKSSAYLGKFMEKLTFHKQATSGIGGNITEARVLGDAWNQAQMQRFARDLGPVPTSVNAGPLIGNRMFWNSDYMVHRTNDSITTLKLLSNRTKTSECINTQNPYGFHLSDGVVYQYSTGAEYHDMWATFDWNLAPGSTTDYNATALGCSTTQAFGIESYAGGVSTGEVGVAAMKYLNPQTQQFSFHKAWFFFPDNVQHVLVNNVVSNSGATVYSNLDQRLHKGVIYINGGEVTSGDYTNVCSLWHSGTGYLFPEPQSTRIRLDAGSKTGEWKTIGTSTQPAYTTDMFTASITHDSANLGAPIEYSIFPATGSNDEFKSKASQKGPISIANNATVSAAIDSEGIVMGAAFWTEEGGSVLVPAMGLTVHVDRPVVMILKSTDEQSGKIYVADPAHGVGIVTVRLEKSAAEYNHKRRYNNRRILGHSGSQLYARPGHHHRDVEATHTREMVLKLELPEGGMAGSEVVKDFSWS</sequence>
<proteinExistence type="inferred from homology"/>
<dbReference type="InterPro" id="IPR004103">
    <property type="entry name" value="Lyase_8_C"/>
</dbReference>
<dbReference type="Proteomes" id="UP000012065">
    <property type="component" value="Unassembled WGS sequence"/>
</dbReference>
<dbReference type="PANTHER" id="PTHR38481">
    <property type="entry name" value="HYALURONATE LYASE"/>
    <property type="match status" value="1"/>
</dbReference>
<name>M5C856_THACB</name>
<dbReference type="Pfam" id="PF02278">
    <property type="entry name" value="Lyase_8"/>
    <property type="match status" value="1"/>
</dbReference>
<organism evidence="7 8">
    <name type="scientific">Thanatephorus cucumeris (strain AG1-IB / isolate 7/3/14)</name>
    <name type="common">Lettuce bottom rot fungus</name>
    <name type="synonym">Rhizoctonia solani</name>
    <dbReference type="NCBI Taxonomy" id="1108050"/>
    <lineage>
        <taxon>Eukaryota</taxon>
        <taxon>Fungi</taxon>
        <taxon>Dikarya</taxon>
        <taxon>Basidiomycota</taxon>
        <taxon>Agaricomycotina</taxon>
        <taxon>Agaricomycetes</taxon>
        <taxon>Cantharellales</taxon>
        <taxon>Ceratobasidiaceae</taxon>
        <taxon>Rhizoctonia</taxon>
        <taxon>Rhizoctonia solani AG-1</taxon>
    </lineage>
</organism>
<dbReference type="Pfam" id="PF02884">
    <property type="entry name" value="Lyase_8_C"/>
    <property type="match status" value="1"/>
</dbReference>
<dbReference type="SUPFAM" id="SSF74650">
    <property type="entry name" value="Galactose mutarotase-like"/>
    <property type="match status" value="1"/>
</dbReference>